<protein>
    <submittedName>
        <fullName evidence="1">Unannotated protein</fullName>
    </submittedName>
</protein>
<proteinExistence type="predicted"/>
<dbReference type="PANTHER" id="PTHR31528">
    <property type="entry name" value="4-AMINO-5-HYDROXYMETHYL-2-METHYLPYRIMIDINE PHOSPHATE SYNTHASE THI11-RELATED"/>
    <property type="match status" value="1"/>
</dbReference>
<sequence>MQHRFSSSLLAIAVAGGLALTACGSDTKTVSTTPADGSTADTATVTSDSAAPAADVSLAGICPDEIKVQTDWWPEAEHGFLYNMIGAGFTSDAAGFKVTGPLMAGSVDTGLKLTVLSGGGAAGFQSDTQLMYADKSILLGFVYTDEAIQNSEKFPTVAIESGYEKNPQMIMWDPATYPAVTGIKDIGTQKINVRYFGGAAYMDFLTSTGILSKDQVDGSYQGDPSLFVADEGKAAQQGFGSAEPYAYEKEIKDWLKPVKYEYINDVGWKNYAESIATLPENITKYGDCFKKLVPIIQQSAVDYITDPTNGNAVLLDAVKKFGDAGSGWVYSEGTAAYAVDTIKKDGLVANGTDGVMGSFDTARVDDLIAKAIPVYTAQDSPPKAGLKAADIVTNDFIDANIHL</sequence>
<dbReference type="GO" id="GO:0009228">
    <property type="term" value="P:thiamine biosynthetic process"/>
    <property type="evidence" value="ECO:0007669"/>
    <property type="project" value="InterPro"/>
</dbReference>
<reference evidence="1" key="1">
    <citation type="submission" date="2020-05" db="EMBL/GenBank/DDBJ databases">
        <authorList>
            <person name="Chiriac C."/>
            <person name="Salcher M."/>
            <person name="Ghai R."/>
            <person name="Kavagutti S V."/>
        </authorList>
    </citation>
    <scope>NUCLEOTIDE SEQUENCE</scope>
</reference>
<dbReference type="PANTHER" id="PTHR31528:SF1">
    <property type="entry name" value="4-AMINO-5-HYDROXYMETHYL-2-METHYLPYRIMIDINE PHOSPHATE SYNTHASE THI11-RELATED"/>
    <property type="match status" value="1"/>
</dbReference>
<dbReference type="PROSITE" id="PS51257">
    <property type="entry name" value="PROKAR_LIPOPROTEIN"/>
    <property type="match status" value="1"/>
</dbReference>
<dbReference type="EMBL" id="CAFAAI010000091">
    <property type="protein sequence ID" value="CAB4794319.1"/>
    <property type="molecule type" value="Genomic_DNA"/>
</dbReference>
<dbReference type="InterPro" id="IPR027939">
    <property type="entry name" value="NMT1/THI5"/>
</dbReference>
<dbReference type="AlphaFoldDB" id="A0A6J6XD84"/>
<evidence type="ECO:0000313" key="1">
    <source>
        <dbReference type="EMBL" id="CAB4794319.1"/>
    </source>
</evidence>
<accession>A0A6J6XD84</accession>
<dbReference type="Gene3D" id="3.40.190.10">
    <property type="entry name" value="Periplasmic binding protein-like II"/>
    <property type="match status" value="2"/>
</dbReference>
<name>A0A6J6XD84_9ZZZZ</name>
<gene>
    <name evidence="1" type="ORF">UFOPK2992_00647</name>
</gene>
<organism evidence="1">
    <name type="scientific">freshwater metagenome</name>
    <dbReference type="NCBI Taxonomy" id="449393"/>
    <lineage>
        <taxon>unclassified sequences</taxon>
        <taxon>metagenomes</taxon>
        <taxon>ecological metagenomes</taxon>
    </lineage>
</organism>